<protein>
    <submittedName>
        <fullName evidence="1">Uncharacterized protein</fullName>
    </submittedName>
</protein>
<accession>A0A1I0Q2V4</accession>
<dbReference type="EMBL" id="FOIQ01000005">
    <property type="protein sequence ID" value="SEW21185.1"/>
    <property type="molecule type" value="Genomic_DNA"/>
</dbReference>
<evidence type="ECO:0000313" key="2">
    <source>
        <dbReference type="Proteomes" id="UP000199373"/>
    </source>
</evidence>
<proteinExistence type="predicted"/>
<keyword evidence="2" id="KW-1185">Reference proteome</keyword>
<reference evidence="1 2" key="1">
    <citation type="submission" date="2016-10" db="EMBL/GenBank/DDBJ databases">
        <authorList>
            <person name="de Groot N.N."/>
        </authorList>
    </citation>
    <scope>NUCLEOTIDE SEQUENCE [LARGE SCALE GENOMIC DNA]</scope>
    <source>
        <strain evidence="1 2">TC2-24</strain>
    </source>
</reference>
<sequence>MKDYDIKWSECYLCSIQFSEDYWHLKVILYCPHEKDDSFVYEVEFRDCNIEQMKISGNSIMFPIKDLVHRKLPNGGYDILISFSSKYGEVINLSCSDFYVRNHGAGYIGLVDSLPVGKQALN</sequence>
<gene>
    <name evidence="1" type="ORF">SAMN04487850_2180</name>
</gene>
<dbReference type="AlphaFoldDB" id="A0A1I0Q2V4"/>
<evidence type="ECO:0000313" key="1">
    <source>
        <dbReference type="EMBL" id="SEW21185.1"/>
    </source>
</evidence>
<dbReference type="Proteomes" id="UP000199373">
    <property type="component" value="Unassembled WGS sequence"/>
</dbReference>
<name>A0A1I0Q2V4_9BACT</name>
<organism evidence="1 2">
    <name type="scientific">Prevotella aff. ruminicola Tc2-24</name>
    <dbReference type="NCBI Taxonomy" id="81582"/>
    <lineage>
        <taxon>Bacteria</taxon>
        <taxon>Pseudomonadati</taxon>
        <taxon>Bacteroidota</taxon>
        <taxon>Bacteroidia</taxon>
        <taxon>Bacteroidales</taxon>
        <taxon>Prevotellaceae</taxon>
        <taxon>Prevotella</taxon>
    </lineage>
</organism>